<keyword evidence="4" id="KW-0482">Metalloprotease</keyword>
<dbReference type="SMART" id="SM01154">
    <property type="entry name" value="DUF1704"/>
    <property type="match status" value="1"/>
</dbReference>
<dbReference type="Pfam" id="PF08014">
    <property type="entry name" value="MATCAP"/>
    <property type="match status" value="1"/>
</dbReference>
<name>K2A3C3_9BACT</name>
<protein>
    <recommendedName>
        <fullName evidence="5">Alpha-L-glutamate ligase-related protein ATP-grasp domain-containing protein</fullName>
    </recommendedName>
</protein>
<keyword evidence="3" id="KW-0378">Hydrolase</keyword>
<dbReference type="GO" id="GO:0008237">
    <property type="term" value="F:metallopeptidase activity"/>
    <property type="evidence" value="ECO:0007669"/>
    <property type="project" value="UniProtKB-KW"/>
</dbReference>
<comment type="caution">
    <text evidence="6">The sequence shown here is derived from an EMBL/GenBank/DDBJ whole genome shotgun (WGS) entry which is preliminary data.</text>
</comment>
<evidence type="ECO:0000259" key="5">
    <source>
        <dbReference type="Pfam" id="PF14397"/>
    </source>
</evidence>
<proteinExistence type="predicted"/>
<accession>K2A3C3</accession>
<evidence type="ECO:0000256" key="4">
    <source>
        <dbReference type="ARBA" id="ARBA00023049"/>
    </source>
</evidence>
<comment type="cofactor">
    <cofactor evidence="1">
        <name>Zn(2+)</name>
        <dbReference type="ChEBI" id="CHEBI:29105"/>
    </cofactor>
</comment>
<dbReference type="Gene3D" id="3.30.470.20">
    <property type="entry name" value="ATP-grasp fold, B domain"/>
    <property type="match status" value="1"/>
</dbReference>
<evidence type="ECO:0000313" key="6">
    <source>
        <dbReference type="EMBL" id="EKD44529.1"/>
    </source>
</evidence>
<dbReference type="PANTHER" id="PTHR31817">
    <property type="match status" value="1"/>
</dbReference>
<dbReference type="GO" id="GO:0080164">
    <property type="term" value="P:regulation of nitric oxide metabolic process"/>
    <property type="evidence" value="ECO:0007669"/>
    <property type="project" value="TreeGrafter"/>
</dbReference>
<evidence type="ECO:0000256" key="2">
    <source>
        <dbReference type="ARBA" id="ARBA00022670"/>
    </source>
</evidence>
<dbReference type="PANTHER" id="PTHR31817:SF0">
    <property type="entry name" value="CHROMOSOME UNDETERMINED SCAFFOLD_67, WHOLE GENOME SHOTGUN SEQUENCE"/>
    <property type="match status" value="1"/>
</dbReference>
<dbReference type="GO" id="GO:0006508">
    <property type="term" value="P:proteolysis"/>
    <property type="evidence" value="ECO:0007669"/>
    <property type="project" value="UniProtKB-KW"/>
</dbReference>
<keyword evidence="2" id="KW-0645">Protease</keyword>
<dbReference type="Pfam" id="PF14397">
    <property type="entry name" value="ATPgrasp_ST"/>
    <property type="match status" value="1"/>
</dbReference>
<evidence type="ECO:0000256" key="3">
    <source>
        <dbReference type="ARBA" id="ARBA00022801"/>
    </source>
</evidence>
<dbReference type="SUPFAM" id="SSF56059">
    <property type="entry name" value="Glutathione synthetase ATP-binding domain-like"/>
    <property type="match status" value="1"/>
</dbReference>
<dbReference type="AlphaFoldDB" id="K2A3C3"/>
<gene>
    <name evidence="6" type="ORF">ACD_71C00111G0004</name>
</gene>
<dbReference type="InterPro" id="IPR039523">
    <property type="entry name" value="RimK-rel_E_lig_ATP-grasp"/>
</dbReference>
<feature type="domain" description="Alpha-L-glutamate ligase-related protein ATP-grasp" evidence="5">
    <location>
        <begin position="14"/>
        <end position="284"/>
    </location>
</feature>
<reference evidence="6" key="1">
    <citation type="journal article" date="2012" name="Science">
        <title>Fermentation, hydrogen, and sulfur metabolism in multiple uncultivated bacterial phyla.</title>
        <authorList>
            <person name="Wrighton K.C."/>
            <person name="Thomas B.C."/>
            <person name="Sharon I."/>
            <person name="Miller C.S."/>
            <person name="Castelle C.J."/>
            <person name="VerBerkmoes N.C."/>
            <person name="Wilkins M.J."/>
            <person name="Hettich R.L."/>
            <person name="Lipton M.S."/>
            <person name="Williams K.H."/>
            <person name="Long P.E."/>
            <person name="Banfield J.F."/>
        </authorList>
    </citation>
    <scope>NUCLEOTIDE SEQUENCE [LARGE SCALE GENOMIC DNA]</scope>
</reference>
<organism evidence="6">
    <name type="scientific">uncultured bacterium</name>
    <name type="common">gcode 4</name>
    <dbReference type="NCBI Taxonomy" id="1234023"/>
    <lineage>
        <taxon>Bacteria</taxon>
        <taxon>environmental samples</taxon>
    </lineage>
</organism>
<dbReference type="EMBL" id="AMFJ01028842">
    <property type="protein sequence ID" value="EKD44529.1"/>
    <property type="molecule type" value="Genomic_DNA"/>
</dbReference>
<sequence>MKFLSHGILGMNARNLRYIRIKNSANAISLADSKLKTKNFLSNRWIPFAETYVTLWNQQELNNFSFKSIKTRSFVIKPNKWSQWKWILIVKKNKEIYEIQNEIWTEDEIRLHIIDILHGSFSLHGSSDSVVIEELLTPWIDFVQYCDYGLADIRIIVYNYVPITAMVRMPTIHSGGKANLAQWWIWLGINIANGKIISLFQNKVIHTDIFPTKYEWFKDKTMPFWDDILLFSSQVQAYTKLGYLALDWVITKNGPKLLEINARAGLEIQNVNLVPLASRLKKIEDIKILTPEKWVEIAKTLFQTETLTPLINKKILYIQQIWWMQEKKIVISVDMNKKKSIVSQDIVNLAENWDVHILTNSHVSIVLRKYEISSLYDGKVILWMDDIQDYLINPSIYIVWEKTETTQKWTKKLRDFDDEVYKIGKRINLSSLLKPDNYFYLLDEFIRNPHEYNPIFTYHFPSNEKIESIRDMLKKLTEKTYQFKSQQSFIAQLYREKLTEIESKLWLIEAYKNENFESIKNFNTLLFGQTDTTLLKTAREKVFEMKGNSKNDEVILWKILSLDEITSHIRRYFETHNIKEIPISIESGNLSRMSVSYGREVKIHISKNAIIREKEINAIMAHEIDTHFRRYLAGSETGLKLFQYGTGYYLSDEEGLAIYNSFSYLPEWYEKNAMYVKYYLLSTVDVLSFSDTINLLISLYPEKSLESIFSDAVRLKRGIIHSWTKGISWITYQKDKIYLDGYMRVKHWIENGGDKEKLMYGKIKIKDLEIINQL</sequence>
<dbReference type="InterPro" id="IPR012548">
    <property type="entry name" value="MATCAP"/>
</dbReference>
<evidence type="ECO:0000256" key="1">
    <source>
        <dbReference type="ARBA" id="ARBA00001947"/>
    </source>
</evidence>